<dbReference type="InterPro" id="IPR036259">
    <property type="entry name" value="MFS_trans_sf"/>
</dbReference>
<dbReference type="HOGENOM" id="CLU_001265_10_4_11"/>
<dbReference type="PANTHER" id="PTHR43124">
    <property type="entry name" value="PURINE EFFLUX PUMP PBUE"/>
    <property type="match status" value="1"/>
</dbReference>
<evidence type="ECO:0000313" key="8">
    <source>
        <dbReference type="EMBL" id="AEB07794.1"/>
    </source>
</evidence>
<dbReference type="GO" id="GO:0005886">
    <property type="term" value="C:plasma membrane"/>
    <property type="evidence" value="ECO:0007669"/>
    <property type="project" value="UniProtKB-SubCell"/>
</dbReference>
<keyword evidence="9" id="KW-1185">Reference proteome</keyword>
<dbReference type="OrthoDB" id="3177717at2"/>
<keyword evidence="3 6" id="KW-0812">Transmembrane</keyword>
<name>F2NB43_CORGP</name>
<feature type="transmembrane region" description="Helical" evidence="6">
    <location>
        <begin position="210"/>
        <end position="232"/>
    </location>
</feature>
<evidence type="ECO:0000256" key="1">
    <source>
        <dbReference type="ARBA" id="ARBA00004651"/>
    </source>
</evidence>
<reference evidence="9" key="1">
    <citation type="journal article" date="2013" name="Stand. Genomic Sci.">
        <title>Complete genome sequence of Coriobacterium glomerans type strain (PW2(T)) from the midgut of Pyrrhocoris apterus L. (red soldier bug).</title>
        <authorList>
            <person name="Stackebrandt E."/>
            <person name="Zeytun A."/>
            <person name="Lapidus A."/>
            <person name="Nolan M."/>
            <person name="Lucas S."/>
            <person name="Hammon N."/>
            <person name="Deshpande S."/>
            <person name="Cheng J.F."/>
            <person name="Tapia R."/>
            <person name="Goodwin L.A."/>
            <person name="Pitluck S."/>
            <person name="Liolios K."/>
            <person name="Pagani I."/>
            <person name="Ivanova N."/>
            <person name="Mavromatis K."/>
            <person name="Mikhailova N."/>
            <person name="Huntemann M."/>
            <person name="Pati A."/>
            <person name="Chen A."/>
            <person name="Palaniappan K."/>
            <person name="Chang Y.J."/>
            <person name="Land M."/>
            <person name="Hauser L."/>
            <person name="Rohde M."/>
            <person name="Pukall R."/>
            <person name="Goker M."/>
            <person name="Detter J.C."/>
            <person name="Woyke T."/>
            <person name="Bristow J."/>
            <person name="Eisen J.A."/>
            <person name="Markowitz V."/>
            <person name="Hugenholtz P."/>
            <person name="Kyrpides N.C."/>
            <person name="Klenk H.P."/>
        </authorList>
    </citation>
    <scope>NUCLEOTIDE SEQUENCE</scope>
    <source>
        <strain evidence="9">ATCC 49209 / DSM 20642 / JCM 10262 / PW2</strain>
    </source>
</reference>
<dbReference type="eggNOG" id="COG2814">
    <property type="taxonomic scope" value="Bacteria"/>
</dbReference>
<dbReference type="Pfam" id="PF07690">
    <property type="entry name" value="MFS_1"/>
    <property type="match status" value="1"/>
</dbReference>
<keyword evidence="2" id="KW-1003">Cell membrane</keyword>
<feature type="transmembrane region" description="Helical" evidence="6">
    <location>
        <begin position="170"/>
        <end position="190"/>
    </location>
</feature>
<dbReference type="AlphaFoldDB" id="F2NB43"/>
<feature type="transmembrane region" description="Helical" evidence="6">
    <location>
        <begin position="335"/>
        <end position="355"/>
    </location>
</feature>
<feature type="domain" description="Major facilitator superfamily (MFS) profile" evidence="7">
    <location>
        <begin position="1"/>
        <end position="394"/>
    </location>
</feature>
<organism evidence="8 9">
    <name type="scientific">Coriobacterium glomerans (strain ATCC 49209 / DSM 20642 / JCM 10262 / PW2)</name>
    <dbReference type="NCBI Taxonomy" id="700015"/>
    <lineage>
        <taxon>Bacteria</taxon>
        <taxon>Bacillati</taxon>
        <taxon>Actinomycetota</taxon>
        <taxon>Coriobacteriia</taxon>
        <taxon>Coriobacteriales</taxon>
        <taxon>Coriobacteriaceae</taxon>
        <taxon>Coriobacterium</taxon>
    </lineage>
</organism>
<evidence type="ECO:0000256" key="4">
    <source>
        <dbReference type="ARBA" id="ARBA00022989"/>
    </source>
</evidence>
<proteinExistence type="predicted"/>
<dbReference type="RefSeq" id="WP_013709536.1">
    <property type="nucleotide sequence ID" value="NC_015389.1"/>
</dbReference>
<dbReference type="PANTHER" id="PTHR43124:SF3">
    <property type="entry name" value="CHLORAMPHENICOL EFFLUX PUMP RV0191"/>
    <property type="match status" value="1"/>
</dbReference>
<feature type="transmembrane region" description="Helical" evidence="6">
    <location>
        <begin position="80"/>
        <end position="98"/>
    </location>
</feature>
<keyword evidence="4 6" id="KW-1133">Transmembrane helix</keyword>
<sequence>MIAVNSISIKSRLPLKIGILSLSLIVQAAGAVAASISFIMSDFSDRTIAEVQSILTLPSMAILIFILLSPWFIKKLGKKRTVCIGLFAALIGGILPAFTMDFKLILFARVLFGAGLGLFNSMTVSLIGDNFSDSEQKNLLGIQSAIMTLGNSLTTFVAGLLLNISWQASFLVYMVIIPIFFLFILGYRNAKEESIEAATAPSNVISMKQLPLNVSLGILTLFLFFTSLMVIITSSSLLIQELALPNQGFLSTALAIASISSGLISLAFGRISQILKRFTPVVVIVVAMIGFFTITLAPTMTIFFIGLVVVYFSNLVVPYVYSVILSDVEPKANNLVVSLAMAACNLGAFSSPYIINFISQLLGVTTALMQVRIAAGIMAVIAVIFIFLASDNKKTLAAQKEI</sequence>
<feature type="transmembrane region" description="Helical" evidence="6">
    <location>
        <begin position="302"/>
        <end position="323"/>
    </location>
</feature>
<dbReference type="InterPro" id="IPR011701">
    <property type="entry name" value="MFS"/>
</dbReference>
<feature type="transmembrane region" description="Helical" evidence="6">
    <location>
        <begin position="17"/>
        <end position="39"/>
    </location>
</feature>
<protein>
    <submittedName>
        <fullName evidence="8">Major facilitator superfamily MFS_1</fullName>
    </submittedName>
</protein>
<evidence type="ECO:0000313" key="9">
    <source>
        <dbReference type="Proteomes" id="UP000006851"/>
    </source>
</evidence>
<dbReference type="STRING" id="700015.Corgl_1696"/>
<feature type="transmembrane region" description="Helical" evidence="6">
    <location>
        <begin position="367"/>
        <end position="390"/>
    </location>
</feature>
<comment type="subcellular location">
    <subcellularLocation>
        <location evidence="1">Cell membrane</location>
        <topology evidence="1">Multi-pass membrane protein</topology>
    </subcellularLocation>
</comment>
<dbReference type="InterPro" id="IPR050189">
    <property type="entry name" value="MFS_Efflux_Transporters"/>
</dbReference>
<feature type="transmembrane region" description="Helical" evidence="6">
    <location>
        <begin position="51"/>
        <end position="73"/>
    </location>
</feature>
<feature type="transmembrane region" description="Helical" evidence="6">
    <location>
        <begin position="278"/>
        <end position="296"/>
    </location>
</feature>
<evidence type="ECO:0000256" key="5">
    <source>
        <dbReference type="ARBA" id="ARBA00023136"/>
    </source>
</evidence>
<feature type="transmembrane region" description="Helical" evidence="6">
    <location>
        <begin position="139"/>
        <end position="164"/>
    </location>
</feature>
<keyword evidence="5 6" id="KW-0472">Membrane</keyword>
<evidence type="ECO:0000256" key="3">
    <source>
        <dbReference type="ARBA" id="ARBA00022692"/>
    </source>
</evidence>
<feature type="transmembrane region" description="Helical" evidence="6">
    <location>
        <begin position="252"/>
        <end position="271"/>
    </location>
</feature>
<evidence type="ECO:0000256" key="6">
    <source>
        <dbReference type="SAM" id="Phobius"/>
    </source>
</evidence>
<evidence type="ECO:0000256" key="2">
    <source>
        <dbReference type="ARBA" id="ARBA00022475"/>
    </source>
</evidence>
<dbReference type="SUPFAM" id="SSF103473">
    <property type="entry name" value="MFS general substrate transporter"/>
    <property type="match status" value="1"/>
</dbReference>
<dbReference type="InterPro" id="IPR020846">
    <property type="entry name" value="MFS_dom"/>
</dbReference>
<dbReference type="EMBL" id="CP002628">
    <property type="protein sequence ID" value="AEB07794.1"/>
    <property type="molecule type" value="Genomic_DNA"/>
</dbReference>
<dbReference type="GO" id="GO:0022857">
    <property type="term" value="F:transmembrane transporter activity"/>
    <property type="evidence" value="ECO:0007669"/>
    <property type="project" value="InterPro"/>
</dbReference>
<gene>
    <name evidence="8" type="ordered locus">Corgl_1696</name>
</gene>
<feature type="transmembrane region" description="Helical" evidence="6">
    <location>
        <begin position="104"/>
        <end position="127"/>
    </location>
</feature>
<evidence type="ECO:0000259" key="7">
    <source>
        <dbReference type="PROSITE" id="PS50850"/>
    </source>
</evidence>
<accession>F2NB43</accession>
<dbReference type="Gene3D" id="1.20.1250.20">
    <property type="entry name" value="MFS general substrate transporter like domains"/>
    <property type="match status" value="2"/>
</dbReference>
<dbReference type="PROSITE" id="PS50850">
    <property type="entry name" value="MFS"/>
    <property type="match status" value="1"/>
</dbReference>
<dbReference type="Proteomes" id="UP000006851">
    <property type="component" value="Chromosome"/>
</dbReference>
<dbReference type="KEGG" id="cgo:Corgl_1696"/>